<dbReference type="RefSeq" id="WP_021029507.1">
    <property type="nucleotide sequence ID" value="NC_021921.1"/>
</dbReference>
<dbReference type="Proteomes" id="UP000003861">
    <property type="component" value="Unassembled WGS sequence"/>
</dbReference>
<dbReference type="eggNOG" id="arCOG04498">
    <property type="taxonomic scope" value="Archaea"/>
</dbReference>
<protein>
    <submittedName>
        <fullName evidence="2">Transcriptional regulator TrmB protein</fullName>
    </submittedName>
</protein>
<accession>U2DKJ5</accession>
<sequence>MSNASANNASRATGDTARRFFVVQELLTSPELAQFYTDVLLNSPTTITAVRERRGLSKSTAYKYANKLAELRIAEELDAYEDGSALWRADAVSGVWSGEATVEFGPVLIAVFGATTANDDLQLFVQRHGKAALAPAVMGTIEYLLGKTTRRGVAEELNVSAVEGIAVTQAIEGIVALVKDHDPTLDDISFEVPVHERALEQTPYQRADD</sequence>
<dbReference type="AlphaFoldDB" id="U2DKJ5"/>
<dbReference type="InterPro" id="IPR055860">
    <property type="entry name" value="DUF7437"/>
</dbReference>
<dbReference type="GeneID" id="23799051"/>
<comment type="caution">
    <text evidence="2">The sequence shown here is derived from an EMBL/GenBank/DDBJ whole genome shotgun (WGS) entry which is preliminary data.</text>
</comment>
<name>U2DKJ5_9EURY</name>
<evidence type="ECO:0000313" key="2">
    <source>
        <dbReference type="EMBL" id="ERJ06342.1"/>
    </source>
</evidence>
<dbReference type="Pfam" id="PF24218">
    <property type="entry name" value="DUF7437"/>
    <property type="match status" value="1"/>
</dbReference>
<organism evidence="2 3">
    <name type="scientific">Halorhabdus tiamatea SARL4B</name>
    <dbReference type="NCBI Taxonomy" id="1033806"/>
    <lineage>
        <taxon>Archaea</taxon>
        <taxon>Methanobacteriati</taxon>
        <taxon>Methanobacteriota</taxon>
        <taxon>Stenosarchaea group</taxon>
        <taxon>Halobacteria</taxon>
        <taxon>Halobacteriales</taxon>
        <taxon>Haloarculaceae</taxon>
        <taxon>Halorhabdus</taxon>
    </lineage>
</organism>
<feature type="domain" description="DUF7437" evidence="1">
    <location>
        <begin position="116"/>
        <end position="179"/>
    </location>
</feature>
<dbReference type="PATRIC" id="fig|1033806.13.peg.1335"/>
<evidence type="ECO:0000259" key="1">
    <source>
        <dbReference type="Pfam" id="PF24218"/>
    </source>
</evidence>
<proteinExistence type="predicted"/>
<dbReference type="EMBL" id="AFNT02000016">
    <property type="protein sequence ID" value="ERJ06342.1"/>
    <property type="molecule type" value="Genomic_DNA"/>
</dbReference>
<gene>
    <name evidence="2" type="ORF">HLRTI_001547</name>
</gene>
<reference evidence="2 3" key="2">
    <citation type="journal article" date="2013" name="PLoS ONE">
        <title>INDIGO - INtegrated Data Warehouse of MIcrobial GenOmes with Examples from the Red Sea Extremophiles.</title>
        <authorList>
            <person name="Alam I."/>
            <person name="Antunes A."/>
            <person name="Kamau A.A."/>
            <person name="Ba Alawi W."/>
            <person name="Kalkatawi M."/>
            <person name="Stingl U."/>
            <person name="Bajic V.B."/>
        </authorList>
    </citation>
    <scope>NUCLEOTIDE SEQUENCE [LARGE SCALE GENOMIC DNA]</scope>
    <source>
        <strain evidence="2 3">SARL4B</strain>
    </source>
</reference>
<evidence type="ECO:0000313" key="3">
    <source>
        <dbReference type="Proteomes" id="UP000003861"/>
    </source>
</evidence>
<reference evidence="2 3" key="1">
    <citation type="journal article" date="2011" name="J. Bacteriol.">
        <title>Genome sequence of Halorhabdus tiamatea, the first archaeon isolated from a deep-sea anoxic brine lake.</title>
        <authorList>
            <person name="Antunes A."/>
            <person name="Alam I."/>
            <person name="Bajic V.B."/>
            <person name="Stingl U."/>
        </authorList>
    </citation>
    <scope>NUCLEOTIDE SEQUENCE [LARGE SCALE GENOMIC DNA]</scope>
    <source>
        <strain evidence="2 3">SARL4B</strain>
    </source>
</reference>